<feature type="transmembrane region" description="Helical" evidence="1">
    <location>
        <begin position="46"/>
        <end position="72"/>
    </location>
</feature>
<evidence type="ECO:0000256" key="1">
    <source>
        <dbReference type="SAM" id="Phobius"/>
    </source>
</evidence>
<keyword evidence="3" id="KW-1185">Reference proteome</keyword>
<reference evidence="2 3" key="1">
    <citation type="submission" date="2019-05" db="EMBL/GenBank/DDBJ databases">
        <authorList>
            <consortium name="Science for Life Laboratories"/>
        </authorList>
    </citation>
    <scope>NUCLEOTIDE SEQUENCE [LARGE SCALE GENOMIC DNA]</scope>
    <source>
        <strain evidence="2">Soil9</strain>
    </source>
</reference>
<dbReference type="Proteomes" id="UP000464178">
    <property type="component" value="Chromosome"/>
</dbReference>
<accession>A0A6P2DIM0</accession>
<sequence>MPNVMACPECASLLLVKVGSPSPLDGQRALYCFACRERLQPRRPKALYYGFLALMIALAPACAVLALRALVVNDFESAAWWTGAFAVLAWGAFSIRRVLLAPVPTVIDTSAFPHPSVQLNAIKVLASDRNPIKEGIPSLEAFLVEVLRLVGARLSHSNAAYQVCVKLEIGSAERTVALRYGRRVLEPELNRLLDEISELPAFHLPRGTISIELSFRVRV</sequence>
<keyword evidence="1" id="KW-0812">Transmembrane</keyword>
<feature type="transmembrane region" description="Helical" evidence="1">
    <location>
        <begin position="78"/>
        <end position="95"/>
    </location>
</feature>
<name>A0A6P2DIM0_9BACT</name>
<evidence type="ECO:0000313" key="3">
    <source>
        <dbReference type="Proteomes" id="UP000464178"/>
    </source>
</evidence>
<evidence type="ECO:0000313" key="2">
    <source>
        <dbReference type="EMBL" id="VTS02885.1"/>
    </source>
</evidence>
<gene>
    <name evidence="2" type="ORF">SOIL9_73670</name>
</gene>
<dbReference type="EMBL" id="LR593886">
    <property type="protein sequence ID" value="VTS02885.1"/>
    <property type="molecule type" value="Genomic_DNA"/>
</dbReference>
<protein>
    <submittedName>
        <fullName evidence="2">Uncharacterized protein</fullName>
    </submittedName>
</protein>
<dbReference type="AlphaFoldDB" id="A0A6P2DIM0"/>
<keyword evidence="1" id="KW-1133">Transmembrane helix</keyword>
<proteinExistence type="predicted"/>
<keyword evidence="1" id="KW-0472">Membrane</keyword>
<organism evidence="2 3">
    <name type="scientific">Gemmata massiliana</name>
    <dbReference type="NCBI Taxonomy" id="1210884"/>
    <lineage>
        <taxon>Bacteria</taxon>
        <taxon>Pseudomonadati</taxon>
        <taxon>Planctomycetota</taxon>
        <taxon>Planctomycetia</taxon>
        <taxon>Gemmatales</taxon>
        <taxon>Gemmataceae</taxon>
        <taxon>Gemmata</taxon>
    </lineage>
</organism>
<dbReference type="KEGG" id="gms:SOIL9_73670"/>